<dbReference type="EMBL" id="BLJN01000002">
    <property type="protein sequence ID" value="GFE80478.1"/>
    <property type="molecule type" value="Genomic_DNA"/>
</dbReference>
<evidence type="ECO:0000256" key="2">
    <source>
        <dbReference type="ARBA" id="ARBA00012135"/>
    </source>
</evidence>
<keyword evidence="4" id="KW-0418">Kinase</keyword>
<sequence length="252" mass="26218">MPSTAQVLVIAGTDSSGGAGLVRDVEVITELGARASCVVTAVTAQTNSCVEASCALSPELVRQQLRTALRSNAIRAIKIGMLGTGEIVRAVLDELPDRREIPIVVDPVLCSTSAAALLDPEGLQLLRDQLLPRCSLMTPNLIEAGALLGEHVARTSSEQAGQARALLRFGSEGVLLKGGHGTDAESVDVLVNHAGPLVLLRAPRLDVTMRGTGCALSSAIAALMASGEPMESACQRAKSYVHDKLLTLRPAS</sequence>
<evidence type="ECO:0000256" key="1">
    <source>
        <dbReference type="ARBA" id="ARBA00004948"/>
    </source>
</evidence>
<keyword evidence="5" id="KW-1185">Reference proteome</keyword>
<name>A0A829YCC4_9GAMM</name>
<dbReference type="SUPFAM" id="SSF53613">
    <property type="entry name" value="Ribokinase-like"/>
    <property type="match status" value="1"/>
</dbReference>
<protein>
    <recommendedName>
        <fullName evidence="2">hydroxymethylpyrimidine kinase</fullName>
        <ecNumber evidence="2">2.7.1.49</ecNumber>
    </recommendedName>
</protein>
<dbReference type="PANTHER" id="PTHR20858">
    <property type="entry name" value="PHOSPHOMETHYLPYRIMIDINE KINASE"/>
    <property type="match status" value="1"/>
</dbReference>
<evidence type="ECO:0000313" key="5">
    <source>
        <dbReference type="Proteomes" id="UP000445000"/>
    </source>
</evidence>
<evidence type="ECO:0000259" key="3">
    <source>
        <dbReference type="Pfam" id="PF08543"/>
    </source>
</evidence>
<proteinExistence type="predicted"/>
<feature type="domain" description="Pyridoxamine kinase/Phosphomethylpyrimidine kinase" evidence="3">
    <location>
        <begin position="14"/>
        <end position="244"/>
    </location>
</feature>
<dbReference type="CDD" id="cd01169">
    <property type="entry name" value="HMPP_kinase"/>
    <property type="match status" value="1"/>
</dbReference>
<dbReference type="UniPathway" id="UPA00060">
    <property type="reaction ID" value="UER00138"/>
</dbReference>
<dbReference type="GO" id="GO:0009228">
    <property type="term" value="P:thiamine biosynthetic process"/>
    <property type="evidence" value="ECO:0007669"/>
    <property type="project" value="InterPro"/>
</dbReference>
<comment type="caution">
    <text evidence="4">The sequence shown here is derived from an EMBL/GenBank/DDBJ whole genome shotgun (WGS) entry which is preliminary data.</text>
</comment>
<dbReference type="GO" id="GO:0008902">
    <property type="term" value="F:hydroxymethylpyrimidine kinase activity"/>
    <property type="evidence" value="ECO:0007669"/>
    <property type="project" value="UniProtKB-EC"/>
</dbReference>
<dbReference type="RefSeq" id="WP_161812154.1">
    <property type="nucleotide sequence ID" value="NZ_BLJN01000002.1"/>
</dbReference>
<dbReference type="EC" id="2.7.1.49" evidence="2"/>
<dbReference type="InterPro" id="IPR013749">
    <property type="entry name" value="PM/HMP-P_kinase-1"/>
</dbReference>
<dbReference type="InterPro" id="IPR004399">
    <property type="entry name" value="HMP/HMP-P_kinase_dom"/>
</dbReference>
<comment type="pathway">
    <text evidence="1">Cofactor biosynthesis; thiamine diphosphate biosynthesis.</text>
</comment>
<reference evidence="5" key="1">
    <citation type="submission" date="2020-01" db="EMBL/GenBank/DDBJ databases">
        <title>'Steroidobacter agaridevorans' sp. nov., agar-degrading bacteria isolated from rhizosphere soils.</title>
        <authorList>
            <person name="Ikenaga M."/>
            <person name="Kataoka M."/>
            <person name="Murouchi A."/>
            <person name="Katsuragi S."/>
            <person name="Sakai M."/>
        </authorList>
    </citation>
    <scope>NUCLEOTIDE SEQUENCE [LARGE SCALE GENOMIC DNA]</scope>
    <source>
        <strain evidence="5">YU21-B</strain>
    </source>
</reference>
<dbReference type="Gene3D" id="3.40.1190.20">
    <property type="match status" value="1"/>
</dbReference>
<dbReference type="Pfam" id="PF08543">
    <property type="entry name" value="Phos_pyr_kin"/>
    <property type="match status" value="1"/>
</dbReference>
<dbReference type="PANTHER" id="PTHR20858:SF17">
    <property type="entry name" value="HYDROXYMETHYLPYRIMIDINE_PHOSPHOMETHYLPYRIMIDINE KINASE THI20-RELATED"/>
    <property type="match status" value="1"/>
</dbReference>
<dbReference type="GO" id="GO:0008972">
    <property type="term" value="F:phosphomethylpyrimidine kinase activity"/>
    <property type="evidence" value="ECO:0007669"/>
    <property type="project" value="InterPro"/>
</dbReference>
<dbReference type="InterPro" id="IPR029056">
    <property type="entry name" value="Ribokinase-like"/>
</dbReference>
<dbReference type="GO" id="GO:0005829">
    <property type="term" value="C:cytosol"/>
    <property type="evidence" value="ECO:0007669"/>
    <property type="project" value="TreeGrafter"/>
</dbReference>
<evidence type="ECO:0000313" key="4">
    <source>
        <dbReference type="EMBL" id="GFE80478.1"/>
    </source>
</evidence>
<accession>A0A829YCC4</accession>
<dbReference type="GO" id="GO:0009229">
    <property type="term" value="P:thiamine diphosphate biosynthetic process"/>
    <property type="evidence" value="ECO:0007669"/>
    <property type="project" value="UniProtKB-UniPathway"/>
</dbReference>
<dbReference type="AlphaFoldDB" id="A0A829YCC4"/>
<gene>
    <name evidence="4" type="ORF">GCM10011487_24780</name>
</gene>
<dbReference type="Proteomes" id="UP000445000">
    <property type="component" value="Unassembled WGS sequence"/>
</dbReference>
<organism evidence="4 5">
    <name type="scientific">Steroidobacter agaridevorans</name>
    <dbReference type="NCBI Taxonomy" id="2695856"/>
    <lineage>
        <taxon>Bacteria</taxon>
        <taxon>Pseudomonadati</taxon>
        <taxon>Pseudomonadota</taxon>
        <taxon>Gammaproteobacteria</taxon>
        <taxon>Steroidobacterales</taxon>
        <taxon>Steroidobacteraceae</taxon>
        <taxon>Steroidobacter</taxon>
    </lineage>
</organism>
<keyword evidence="4" id="KW-0808">Transferase</keyword>